<evidence type="ECO:0008006" key="9">
    <source>
        <dbReference type="Google" id="ProtNLM"/>
    </source>
</evidence>
<dbReference type="Gene3D" id="3.40.50.1820">
    <property type="entry name" value="alpha/beta hydrolase"/>
    <property type="match status" value="1"/>
</dbReference>
<evidence type="ECO:0000313" key="8">
    <source>
        <dbReference type="Proteomes" id="UP000800200"/>
    </source>
</evidence>
<dbReference type="SUPFAM" id="SSF53474">
    <property type="entry name" value="alpha/beta-Hydrolases"/>
    <property type="match status" value="1"/>
</dbReference>
<dbReference type="AlphaFoldDB" id="A0A6A6EKC1"/>
<evidence type="ECO:0000313" key="7">
    <source>
        <dbReference type="EMBL" id="KAF2192074.1"/>
    </source>
</evidence>
<gene>
    <name evidence="7" type="ORF">K469DRAFT_480837</name>
</gene>
<dbReference type="GO" id="GO:0005739">
    <property type="term" value="C:mitochondrion"/>
    <property type="evidence" value="ECO:0007669"/>
    <property type="project" value="UniProtKB-SubCell"/>
</dbReference>
<dbReference type="PANTHER" id="PTHR48182">
    <property type="entry name" value="PROTEIN SERAC1"/>
    <property type="match status" value="1"/>
</dbReference>
<comment type="subcellular location">
    <subcellularLocation>
        <location evidence="2">Endoplasmic reticulum</location>
    </subcellularLocation>
    <subcellularLocation>
        <location evidence="3">Membrane</location>
    </subcellularLocation>
    <subcellularLocation>
        <location evidence="1">Mitochondrion</location>
    </subcellularLocation>
</comment>
<evidence type="ECO:0000256" key="5">
    <source>
        <dbReference type="ARBA" id="ARBA00023128"/>
    </source>
</evidence>
<dbReference type="GO" id="GO:0016020">
    <property type="term" value="C:membrane"/>
    <property type="evidence" value="ECO:0007669"/>
    <property type="project" value="UniProtKB-SubCell"/>
</dbReference>
<evidence type="ECO:0000256" key="3">
    <source>
        <dbReference type="ARBA" id="ARBA00004370"/>
    </source>
</evidence>
<sequence length="106" mass="12202">PRDLLKVDFPKARIMIFSYNTSITQGYQAAYQGNIYSHARDLLYRLEAKRRNAANRDVAFIAHSLGGILVKEVLQRSKIDPDSRINKIFISTTKVFFFGTPHRKSK</sequence>
<keyword evidence="6" id="KW-0472">Membrane</keyword>
<feature type="non-terminal residue" evidence="7">
    <location>
        <position position="106"/>
    </location>
</feature>
<accession>A0A6A6EKC1</accession>
<dbReference type="PANTHER" id="PTHR48182:SF2">
    <property type="entry name" value="PROTEIN SERAC1"/>
    <property type="match status" value="1"/>
</dbReference>
<feature type="non-terminal residue" evidence="7">
    <location>
        <position position="1"/>
    </location>
</feature>
<name>A0A6A6EKC1_9PEZI</name>
<keyword evidence="5" id="KW-0496">Mitochondrion</keyword>
<dbReference type="InterPro" id="IPR052374">
    <property type="entry name" value="SERAC1"/>
</dbReference>
<keyword evidence="8" id="KW-1185">Reference proteome</keyword>
<dbReference type="EMBL" id="ML994616">
    <property type="protein sequence ID" value="KAF2192074.1"/>
    <property type="molecule type" value="Genomic_DNA"/>
</dbReference>
<dbReference type="OrthoDB" id="5086500at2759"/>
<evidence type="ECO:0000256" key="4">
    <source>
        <dbReference type="ARBA" id="ARBA00022824"/>
    </source>
</evidence>
<reference evidence="7" key="1">
    <citation type="journal article" date="2020" name="Stud. Mycol.">
        <title>101 Dothideomycetes genomes: a test case for predicting lifestyles and emergence of pathogens.</title>
        <authorList>
            <person name="Haridas S."/>
            <person name="Albert R."/>
            <person name="Binder M."/>
            <person name="Bloem J."/>
            <person name="Labutti K."/>
            <person name="Salamov A."/>
            <person name="Andreopoulos B."/>
            <person name="Baker S."/>
            <person name="Barry K."/>
            <person name="Bills G."/>
            <person name="Bluhm B."/>
            <person name="Cannon C."/>
            <person name="Castanera R."/>
            <person name="Culley D."/>
            <person name="Daum C."/>
            <person name="Ezra D."/>
            <person name="Gonzalez J."/>
            <person name="Henrissat B."/>
            <person name="Kuo A."/>
            <person name="Liang C."/>
            <person name="Lipzen A."/>
            <person name="Lutzoni F."/>
            <person name="Magnuson J."/>
            <person name="Mondo S."/>
            <person name="Nolan M."/>
            <person name="Ohm R."/>
            <person name="Pangilinan J."/>
            <person name="Park H.-J."/>
            <person name="Ramirez L."/>
            <person name="Alfaro M."/>
            <person name="Sun H."/>
            <person name="Tritt A."/>
            <person name="Yoshinaga Y."/>
            <person name="Zwiers L.-H."/>
            <person name="Turgeon B."/>
            <person name="Goodwin S."/>
            <person name="Spatafora J."/>
            <person name="Crous P."/>
            <person name="Grigoriev I."/>
        </authorList>
    </citation>
    <scope>NUCLEOTIDE SEQUENCE</scope>
    <source>
        <strain evidence="7">CBS 207.26</strain>
    </source>
</reference>
<dbReference type="GO" id="GO:0005783">
    <property type="term" value="C:endoplasmic reticulum"/>
    <property type="evidence" value="ECO:0007669"/>
    <property type="project" value="UniProtKB-SubCell"/>
</dbReference>
<evidence type="ECO:0000256" key="2">
    <source>
        <dbReference type="ARBA" id="ARBA00004240"/>
    </source>
</evidence>
<evidence type="ECO:0000256" key="6">
    <source>
        <dbReference type="ARBA" id="ARBA00023136"/>
    </source>
</evidence>
<proteinExistence type="predicted"/>
<keyword evidence="4" id="KW-0256">Endoplasmic reticulum</keyword>
<protein>
    <recommendedName>
        <fullName evidence="9">DUF676 domain-containing protein</fullName>
    </recommendedName>
</protein>
<organism evidence="7 8">
    <name type="scientific">Zopfia rhizophila CBS 207.26</name>
    <dbReference type="NCBI Taxonomy" id="1314779"/>
    <lineage>
        <taxon>Eukaryota</taxon>
        <taxon>Fungi</taxon>
        <taxon>Dikarya</taxon>
        <taxon>Ascomycota</taxon>
        <taxon>Pezizomycotina</taxon>
        <taxon>Dothideomycetes</taxon>
        <taxon>Dothideomycetes incertae sedis</taxon>
        <taxon>Zopfiaceae</taxon>
        <taxon>Zopfia</taxon>
    </lineage>
</organism>
<dbReference type="Proteomes" id="UP000800200">
    <property type="component" value="Unassembled WGS sequence"/>
</dbReference>
<evidence type="ECO:0000256" key="1">
    <source>
        <dbReference type="ARBA" id="ARBA00004173"/>
    </source>
</evidence>
<dbReference type="InterPro" id="IPR029058">
    <property type="entry name" value="AB_hydrolase_fold"/>
</dbReference>